<dbReference type="Gene3D" id="2.40.420.20">
    <property type="match status" value="1"/>
</dbReference>
<dbReference type="Gene3D" id="2.40.50.100">
    <property type="match status" value="1"/>
</dbReference>
<dbReference type="EMBL" id="AP018449">
    <property type="protein sequence ID" value="BBB90692.1"/>
    <property type="molecule type" value="Genomic_DNA"/>
</dbReference>
<keyword evidence="2" id="KW-0175">Coiled coil</keyword>
<dbReference type="PANTHER" id="PTHR30469:SF15">
    <property type="entry name" value="HLYD FAMILY OF SECRETION PROTEINS"/>
    <property type="match status" value="1"/>
</dbReference>
<dbReference type="OrthoDB" id="5392603at2"/>
<evidence type="ECO:0000256" key="1">
    <source>
        <dbReference type="ARBA" id="ARBA00009477"/>
    </source>
</evidence>
<dbReference type="Gene3D" id="1.10.287.470">
    <property type="entry name" value="Helix hairpin bin"/>
    <property type="match status" value="1"/>
</dbReference>
<sequence>MKGFRLKYWIVPITLVIALTVAFETGILSLSRAQKQVASPEVMSVTVNEAQFVGKMPKLNLTGSIEGDTSAVISAKIAGRIEQVLVEDGQAVTAGQPLLRLESIELANAVRTSNDALRRAQANYENVANDYRRYQSLYAQNAVSQQTLDGAETDLKVAAADLSSAKAALSTAEEQHANAVVAAPVNGVVANKAAVIGQVVSAGMTLMTVENISQVYAVVNIEQKDLAAVKPGVEAEVTVDTYPGQAFTGKVEIMNPAAAVANRMYRTKIRLDNTDGLLKPGMFIKANIVTGQEMRVLAVPQAAIYQKQGLYYVYTLEDDKAVRHQVEIGTVIGDLIEIKSGIQAKTMVITSNVNKLKDGDTVQVTR</sequence>
<evidence type="ECO:0000259" key="4">
    <source>
        <dbReference type="Pfam" id="PF25973"/>
    </source>
</evidence>
<dbReference type="Gene3D" id="2.40.30.170">
    <property type="match status" value="1"/>
</dbReference>
<dbReference type="Proteomes" id="UP000276437">
    <property type="component" value="Chromosome"/>
</dbReference>
<dbReference type="InterPro" id="IPR006143">
    <property type="entry name" value="RND_pump_MFP"/>
</dbReference>
<dbReference type="InterPro" id="IPR058792">
    <property type="entry name" value="Beta-barrel_RND_2"/>
</dbReference>
<dbReference type="InterPro" id="IPR058637">
    <property type="entry name" value="YknX-like_C"/>
</dbReference>
<feature type="domain" description="CzcB-like barrel-sandwich hybrid" evidence="4">
    <location>
        <begin position="71"/>
        <end position="209"/>
    </location>
</feature>
<dbReference type="InterPro" id="IPR058647">
    <property type="entry name" value="BSH_CzcB-like"/>
</dbReference>
<feature type="domain" description="CusB-like beta-barrel" evidence="3">
    <location>
        <begin position="215"/>
        <end position="289"/>
    </location>
</feature>
<evidence type="ECO:0000259" key="5">
    <source>
        <dbReference type="Pfam" id="PF25989"/>
    </source>
</evidence>
<evidence type="ECO:0000256" key="2">
    <source>
        <dbReference type="SAM" id="Coils"/>
    </source>
</evidence>
<dbReference type="GO" id="GO:1990281">
    <property type="term" value="C:efflux pump complex"/>
    <property type="evidence" value="ECO:0007669"/>
    <property type="project" value="TreeGrafter"/>
</dbReference>
<dbReference type="PANTHER" id="PTHR30469">
    <property type="entry name" value="MULTIDRUG RESISTANCE PROTEIN MDTA"/>
    <property type="match status" value="1"/>
</dbReference>
<dbReference type="FunFam" id="2.40.30.170:FF:000010">
    <property type="entry name" value="Efflux RND transporter periplasmic adaptor subunit"/>
    <property type="match status" value="1"/>
</dbReference>
<dbReference type="PRINTS" id="PR01490">
    <property type="entry name" value="RTXTOXIND"/>
</dbReference>
<comment type="similarity">
    <text evidence="1">Belongs to the membrane fusion protein (MFP) (TC 8.A.1) family.</text>
</comment>
<dbReference type="KEGG" id="mana:MAMMFC1_01353"/>
<evidence type="ECO:0000259" key="3">
    <source>
        <dbReference type="Pfam" id="PF25954"/>
    </source>
</evidence>
<reference evidence="6 7" key="1">
    <citation type="journal article" date="2018" name="Int. J. Syst. Evol. Microbiol.">
        <title>Methylomusa anaerophila gen. nov., sp. nov., an anaerobic methanol-utilizing bacterium isolated from a microbial fuel cell.</title>
        <authorList>
            <person name="Amano N."/>
            <person name="Yamamuro A."/>
            <person name="Miyahara M."/>
            <person name="Kouzuma A."/>
            <person name="Abe T."/>
            <person name="Watanabe K."/>
        </authorList>
    </citation>
    <scope>NUCLEOTIDE SEQUENCE [LARGE SCALE GENOMIC DNA]</scope>
    <source>
        <strain evidence="6 7">MMFC1</strain>
    </source>
</reference>
<dbReference type="RefSeq" id="WP_126307552.1">
    <property type="nucleotide sequence ID" value="NZ_AP018449.1"/>
</dbReference>
<dbReference type="NCBIfam" id="TIGR01730">
    <property type="entry name" value="RND_mfp"/>
    <property type="match status" value="1"/>
</dbReference>
<dbReference type="GO" id="GO:0015562">
    <property type="term" value="F:efflux transmembrane transporter activity"/>
    <property type="evidence" value="ECO:0007669"/>
    <property type="project" value="TreeGrafter"/>
</dbReference>
<evidence type="ECO:0000313" key="6">
    <source>
        <dbReference type="EMBL" id="BBB90692.1"/>
    </source>
</evidence>
<dbReference type="AlphaFoldDB" id="A0A348AHZ4"/>
<dbReference type="Pfam" id="PF25989">
    <property type="entry name" value="YknX_C"/>
    <property type="match status" value="1"/>
</dbReference>
<organism evidence="6 7">
    <name type="scientific">Methylomusa anaerophila</name>
    <dbReference type="NCBI Taxonomy" id="1930071"/>
    <lineage>
        <taxon>Bacteria</taxon>
        <taxon>Bacillati</taxon>
        <taxon>Bacillota</taxon>
        <taxon>Negativicutes</taxon>
        <taxon>Selenomonadales</taxon>
        <taxon>Sporomusaceae</taxon>
        <taxon>Methylomusa</taxon>
    </lineage>
</organism>
<dbReference type="SUPFAM" id="SSF111369">
    <property type="entry name" value="HlyD-like secretion proteins"/>
    <property type="match status" value="1"/>
</dbReference>
<keyword evidence="7" id="KW-1185">Reference proteome</keyword>
<accession>A0A348AHZ4</accession>
<proteinExistence type="inferred from homology"/>
<evidence type="ECO:0000313" key="7">
    <source>
        <dbReference type="Proteomes" id="UP000276437"/>
    </source>
</evidence>
<gene>
    <name evidence="6" type="primary">mdtE_3</name>
    <name evidence="6" type="ORF">MAMMFC1_01353</name>
</gene>
<protein>
    <submittedName>
        <fullName evidence="6">Multidrug resistance protein MdtE</fullName>
    </submittedName>
</protein>
<dbReference type="Pfam" id="PF25954">
    <property type="entry name" value="Beta-barrel_RND_2"/>
    <property type="match status" value="1"/>
</dbReference>
<feature type="domain" description="YknX-like C-terminal permuted SH3-like" evidence="5">
    <location>
        <begin position="296"/>
        <end position="364"/>
    </location>
</feature>
<name>A0A348AHZ4_9FIRM</name>
<feature type="coiled-coil region" evidence="2">
    <location>
        <begin position="117"/>
        <end position="175"/>
    </location>
</feature>
<dbReference type="Pfam" id="PF25973">
    <property type="entry name" value="BSH_CzcB"/>
    <property type="match status" value="1"/>
</dbReference>